<dbReference type="GO" id="GO:0004519">
    <property type="term" value="F:endonuclease activity"/>
    <property type="evidence" value="ECO:0007669"/>
    <property type="project" value="InterPro"/>
</dbReference>
<organism evidence="2 3">
    <name type="scientific">Candidatus Staskawiczbacteria bacterium RIFCSPHIGHO2_02_FULL_33_16</name>
    <dbReference type="NCBI Taxonomy" id="1802204"/>
    <lineage>
        <taxon>Bacteria</taxon>
        <taxon>Candidatus Staskawicziibacteriota</taxon>
    </lineage>
</organism>
<dbReference type="SUPFAM" id="SSF55608">
    <property type="entry name" value="Homing endonucleases"/>
    <property type="match status" value="2"/>
</dbReference>
<reference evidence="2 3" key="1">
    <citation type="journal article" date="2016" name="Nat. Commun.">
        <title>Thousands of microbial genomes shed light on interconnected biogeochemical processes in an aquifer system.</title>
        <authorList>
            <person name="Anantharaman K."/>
            <person name="Brown C.T."/>
            <person name="Hug L.A."/>
            <person name="Sharon I."/>
            <person name="Castelle C.J."/>
            <person name="Probst A.J."/>
            <person name="Thomas B.C."/>
            <person name="Singh A."/>
            <person name="Wilkins M.J."/>
            <person name="Karaoz U."/>
            <person name="Brodie E.L."/>
            <person name="Williams K.H."/>
            <person name="Hubbard S.S."/>
            <person name="Banfield J.F."/>
        </authorList>
    </citation>
    <scope>NUCLEOTIDE SEQUENCE [LARGE SCALE GENOMIC DNA]</scope>
</reference>
<evidence type="ECO:0000313" key="3">
    <source>
        <dbReference type="Proteomes" id="UP000179183"/>
    </source>
</evidence>
<dbReference type="Gene3D" id="3.10.28.10">
    <property type="entry name" value="Homing endonucleases"/>
    <property type="match status" value="2"/>
</dbReference>
<name>A0A1G2HWT9_9BACT</name>
<protein>
    <recommendedName>
        <fullName evidence="1">DOD-type homing endonuclease domain-containing protein</fullName>
    </recommendedName>
</protein>
<proteinExistence type="predicted"/>
<evidence type="ECO:0000259" key="1">
    <source>
        <dbReference type="PROSITE" id="PS50819"/>
    </source>
</evidence>
<dbReference type="Proteomes" id="UP000179183">
    <property type="component" value="Unassembled WGS sequence"/>
</dbReference>
<dbReference type="AlphaFoldDB" id="A0A1G2HWT9"/>
<accession>A0A1G2HWT9</accession>
<evidence type="ECO:0000313" key="2">
    <source>
        <dbReference type="EMBL" id="OGZ66937.1"/>
    </source>
</evidence>
<comment type="caution">
    <text evidence="2">The sequence shown here is derived from an EMBL/GenBank/DDBJ whole genome shotgun (WGS) entry which is preliminary data.</text>
</comment>
<dbReference type="PROSITE" id="PS50819">
    <property type="entry name" value="INTEIN_ENDONUCLEASE"/>
    <property type="match status" value="1"/>
</dbReference>
<dbReference type="InterPro" id="IPR004042">
    <property type="entry name" value="Intein_endonuc_central"/>
</dbReference>
<gene>
    <name evidence="2" type="ORF">A3D34_02115</name>
</gene>
<sequence length="369" mass="43206">MSRIWSQKEIALLKEYYPVKRVSDLITMFPDRTKPTIVAKALSLRLPSAKLWQLKDNKILHKYFPTHNIQELLKFLPRRSKTAIWAQGERLGLKQNRNHPRLAVNENYFKTWSSEMAYILGFILADGCIVKGIYKGYSDALKFGVQKRDIDILEKIKKELSSNHKISPSLNAFHLGITSQIIVDDLKKLGIIYRKSLRENVPIVPREYIKDFIRGVIDGDGSIYFDKRNHPTISVCGGKNTITFIQNHFLNTFNLYSKICSVKKDENSQFLFYIAYRSNSAKTLIDYLYTNSTLYIKRKFKLAQRASLVEIRYRKGYTKEEEEIIRKFYRTYPKSKLLSLFPGRKWQEIQHKASALGIHKYNIINKFSK</sequence>
<dbReference type="InterPro" id="IPR027434">
    <property type="entry name" value="Homing_endonucl"/>
</dbReference>
<dbReference type="EMBL" id="MHOQ01000017">
    <property type="protein sequence ID" value="OGZ66937.1"/>
    <property type="molecule type" value="Genomic_DNA"/>
</dbReference>
<feature type="domain" description="DOD-type homing endonuclease" evidence="1">
    <location>
        <begin position="119"/>
        <end position="235"/>
    </location>
</feature>